<dbReference type="OrthoDB" id="794386at2"/>
<keyword evidence="2" id="KW-0472">Membrane</keyword>
<name>A0A540VDV7_9CHLR</name>
<dbReference type="InterPro" id="IPR025510">
    <property type="entry name" value="DUF4397"/>
</dbReference>
<evidence type="ECO:0000256" key="1">
    <source>
        <dbReference type="SAM" id="MobiDB-lite"/>
    </source>
</evidence>
<keyword evidence="2" id="KW-0812">Transmembrane</keyword>
<dbReference type="Pfam" id="PF14344">
    <property type="entry name" value="DUF4397"/>
    <property type="match status" value="1"/>
</dbReference>
<reference evidence="4 5" key="1">
    <citation type="submission" date="2019-06" db="EMBL/GenBank/DDBJ databases">
        <title>Genome sequence of Litorilinea aerophila BAA-2444.</title>
        <authorList>
            <person name="Maclea K.S."/>
            <person name="Maurais E.G."/>
            <person name="Iannazzi L.C."/>
        </authorList>
    </citation>
    <scope>NUCLEOTIDE SEQUENCE [LARGE SCALE GENOMIC DNA]</scope>
    <source>
        <strain evidence="4 5">ATCC BAA-2444</strain>
    </source>
</reference>
<proteinExistence type="predicted"/>
<comment type="caution">
    <text evidence="4">The sequence shown here is derived from an EMBL/GenBank/DDBJ whole genome shotgun (WGS) entry which is preliminary data.</text>
</comment>
<dbReference type="EMBL" id="VIGC01000018">
    <property type="protein sequence ID" value="TQE94948.1"/>
    <property type="molecule type" value="Genomic_DNA"/>
</dbReference>
<keyword evidence="5" id="KW-1185">Reference proteome</keyword>
<feature type="transmembrane region" description="Helical" evidence="2">
    <location>
        <begin position="31"/>
        <end position="48"/>
    </location>
</feature>
<evidence type="ECO:0000313" key="4">
    <source>
        <dbReference type="EMBL" id="TQE94948.1"/>
    </source>
</evidence>
<evidence type="ECO:0000256" key="2">
    <source>
        <dbReference type="SAM" id="Phobius"/>
    </source>
</evidence>
<evidence type="ECO:0000313" key="5">
    <source>
        <dbReference type="Proteomes" id="UP000317371"/>
    </source>
</evidence>
<gene>
    <name evidence="4" type="ORF">FKZ61_14150</name>
</gene>
<sequence>MRAGTKGGLNMQAIEGDQDHRQQPRRRPRPGYALVFVLLLLLAGHAWLTGQAWAQTGSSSTDGTLPPPGDTIVPVSAQVRLAHMAPFASNTLLNVTLSGSNSIYQFLNLELGDFTSGYVGLSPGTVTVQVIPQVVPSFTVTETLALPTSYTGAIVGGSNGWPLEMLWLVDETGTPPAGLGKIRVVHVAPFANTSAGTRLHVRTQGGQVIDPSLENLEYRDESGFLTLPVGSYDWRVLQAGDNSTWLDLPPFNLLPGAVLTLWLMGDGINQPPVSRLLVSQGGGGTLLYFPIIFGNSS</sequence>
<feature type="region of interest" description="Disordered" evidence="1">
    <location>
        <begin position="1"/>
        <end position="26"/>
    </location>
</feature>
<dbReference type="AlphaFoldDB" id="A0A540VDV7"/>
<dbReference type="InParanoid" id="A0A540VDV7"/>
<accession>A0A540VDV7</accession>
<organism evidence="4 5">
    <name type="scientific">Litorilinea aerophila</name>
    <dbReference type="NCBI Taxonomy" id="1204385"/>
    <lineage>
        <taxon>Bacteria</taxon>
        <taxon>Bacillati</taxon>
        <taxon>Chloroflexota</taxon>
        <taxon>Caldilineae</taxon>
        <taxon>Caldilineales</taxon>
        <taxon>Caldilineaceae</taxon>
        <taxon>Litorilinea</taxon>
    </lineage>
</organism>
<keyword evidence="2" id="KW-1133">Transmembrane helix</keyword>
<feature type="domain" description="DUF4397" evidence="3">
    <location>
        <begin position="77"/>
        <end position="191"/>
    </location>
</feature>
<dbReference type="Proteomes" id="UP000317371">
    <property type="component" value="Unassembled WGS sequence"/>
</dbReference>
<protein>
    <submittedName>
        <fullName evidence="4">DUF4397 domain-containing protein</fullName>
    </submittedName>
</protein>
<evidence type="ECO:0000259" key="3">
    <source>
        <dbReference type="Pfam" id="PF14344"/>
    </source>
</evidence>